<gene>
    <name evidence="2" type="ORF">ENX03_09065</name>
</gene>
<reference evidence="2" key="1">
    <citation type="journal article" date="2020" name="mSystems">
        <title>Genome- and Community-Level Interaction Insights into Carbon Utilization and Element Cycling Functions of Hydrothermarchaeota in Hydrothermal Sediment.</title>
        <authorList>
            <person name="Zhou Z."/>
            <person name="Liu Y."/>
            <person name="Xu W."/>
            <person name="Pan J."/>
            <person name="Luo Z.H."/>
            <person name="Li M."/>
        </authorList>
    </citation>
    <scope>NUCLEOTIDE SEQUENCE [LARGE SCALE GENOMIC DNA]</scope>
    <source>
        <strain evidence="2">SpSt-902</strain>
    </source>
</reference>
<organism evidence="2">
    <name type="scientific">Leptospirillum ferriphilum</name>
    <dbReference type="NCBI Taxonomy" id="178606"/>
    <lineage>
        <taxon>Bacteria</taxon>
        <taxon>Pseudomonadati</taxon>
        <taxon>Nitrospirota</taxon>
        <taxon>Nitrospiria</taxon>
        <taxon>Nitrospirales</taxon>
        <taxon>Nitrospiraceae</taxon>
        <taxon>Leptospirillum</taxon>
    </lineage>
</organism>
<protein>
    <submittedName>
        <fullName evidence="2">Uncharacterized protein</fullName>
    </submittedName>
</protein>
<sequence>MPENRRLVKTPLKTVLPFSFRVVFSPFSLKKSLPTAGVVGTFLNTINQFPHLVHHQPLAWTKVCLNYLVPFLVSSWSIVSVRLADLRQEPAKVCPDDEDEGGVTSREREAD</sequence>
<evidence type="ECO:0000313" key="2">
    <source>
        <dbReference type="EMBL" id="HFT94062.1"/>
    </source>
</evidence>
<dbReference type="EMBL" id="DTMM01000193">
    <property type="protein sequence ID" value="HFT94062.1"/>
    <property type="molecule type" value="Genomic_DNA"/>
</dbReference>
<dbReference type="AlphaFoldDB" id="A0A7C3LTE3"/>
<proteinExistence type="predicted"/>
<feature type="region of interest" description="Disordered" evidence="1">
    <location>
        <begin position="92"/>
        <end position="111"/>
    </location>
</feature>
<comment type="caution">
    <text evidence="2">The sequence shown here is derived from an EMBL/GenBank/DDBJ whole genome shotgun (WGS) entry which is preliminary data.</text>
</comment>
<name>A0A7C3LTE3_9BACT</name>
<accession>A0A7C3LTE3</accession>
<evidence type="ECO:0000256" key="1">
    <source>
        <dbReference type="SAM" id="MobiDB-lite"/>
    </source>
</evidence>